<organism evidence="7 8">
    <name type="scientific">Williamsia phyllosphaerae</name>
    <dbReference type="NCBI Taxonomy" id="885042"/>
    <lineage>
        <taxon>Bacteria</taxon>
        <taxon>Bacillati</taxon>
        <taxon>Actinomycetota</taxon>
        <taxon>Actinomycetes</taxon>
        <taxon>Mycobacteriales</taxon>
        <taxon>Nocardiaceae</taxon>
        <taxon>Williamsia</taxon>
    </lineage>
</organism>
<evidence type="ECO:0000259" key="6">
    <source>
        <dbReference type="PROSITE" id="PS50931"/>
    </source>
</evidence>
<dbReference type="InterPro" id="IPR036388">
    <property type="entry name" value="WH-like_DNA-bd_sf"/>
</dbReference>
<dbReference type="Pfam" id="PF03466">
    <property type="entry name" value="LysR_substrate"/>
    <property type="match status" value="1"/>
</dbReference>
<keyword evidence="4" id="KW-0010">Activator</keyword>
<dbReference type="SUPFAM" id="SSF46785">
    <property type="entry name" value="Winged helix' DNA-binding domain"/>
    <property type="match status" value="1"/>
</dbReference>
<evidence type="ECO:0000313" key="7">
    <source>
        <dbReference type="EMBL" id="GGF15782.1"/>
    </source>
</evidence>
<name>A0ABQ1UF19_9NOCA</name>
<evidence type="ECO:0000313" key="8">
    <source>
        <dbReference type="Proteomes" id="UP000632454"/>
    </source>
</evidence>
<keyword evidence="8" id="KW-1185">Reference proteome</keyword>
<comment type="similarity">
    <text evidence="1">Belongs to the LysR transcriptional regulatory family.</text>
</comment>
<dbReference type="InterPro" id="IPR000847">
    <property type="entry name" value="LysR_HTH_N"/>
</dbReference>
<dbReference type="Gene3D" id="1.10.10.10">
    <property type="entry name" value="Winged helix-like DNA-binding domain superfamily/Winged helix DNA-binding domain"/>
    <property type="match status" value="1"/>
</dbReference>
<dbReference type="SUPFAM" id="SSF53850">
    <property type="entry name" value="Periplasmic binding protein-like II"/>
    <property type="match status" value="1"/>
</dbReference>
<feature type="domain" description="HTH lysR-type" evidence="6">
    <location>
        <begin position="8"/>
        <end position="57"/>
    </location>
</feature>
<keyword evidence="3" id="KW-0238">DNA-binding</keyword>
<gene>
    <name evidence="7" type="ORF">GCM10007298_09740</name>
</gene>
<evidence type="ECO:0000256" key="5">
    <source>
        <dbReference type="ARBA" id="ARBA00023163"/>
    </source>
</evidence>
<dbReference type="InterPro" id="IPR005119">
    <property type="entry name" value="LysR_subst-bd"/>
</dbReference>
<dbReference type="PANTHER" id="PTHR30346:SF28">
    <property type="entry name" value="HTH-TYPE TRANSCRIPTIONAL REGULATOR CYNR"/>
    <property type="match status" value="1"/>
</dbReference>
<accession>A0ABQ1UF19</accession>
<evidence type="ECO:0000256" key="2">
    <source>
        <dbReference type="ARBA" id="ARBA00023015"/>
    </source>
</evidence>
<keyword evidence="2" id="KW-0805">Transcription regulation</keyword>
<sequence>MLGDSEWFVDLAESENVSAAARRLHISQPTLSRMLARLERELGTPLFDRHGKRLALNDRGRIFLTHARRARAELEAARHQIADLVDPVEGTVHLSFLHSFGVRLVPQLIGDFRREARVAFTLTQDAAETIVDHVRVGDADLAIVSPRPAGTDVVWAPLLRQRLGLAVPGDHRLAGRSEVSLGEVSEEPFVSMAQGFGMRRILEELCAEADFRPDITFESSELGTVAGLVGAGLGVAVLPIEDAPQIPVSVTVIPLAGSRTWREIGIVWQRDRPLSPAAARFRDFVVARSQPE</sequence>
<dbReference type="Pfam" id="PF00126">
    <property type="entry name" value="HTH_1"/>
    <property type="match status" value="1"/>
</dbReference>
<reference evidence="8" key="1">
    <citation type="journal article" date="2019" name="Int. J. Syst. Evol. Microbiol.">
        <title>The Global Catalogue of Microorganisms (GCM) 10K type strain sequencing project: providing services to taxonomists for standard genome sequencing and annotation.</title>
        <authorList>
            <consortium name="The Broad Institute Genomics Platform"/>
            <consortium name="The Broad Institute Genome Sequencing Center for Infectious Disease"/>
            <person name="Wu L."/>
            <person name="Ma J."/>
        </authorList>
    </citation>
    <scope>NUCLEOTIDE SEQUENCE [LARGE SCALE GENOMIC DNA]</scope>
    <source>
        <strain evidence="8">CCM 7855</strain>
    </source>
</reference>
<protein>
    <submittedName>
        <fullName evidence="7">Transcriptional regulator</fullName>
    </submittedName>
</protein>
<dbReference type="PROSITE" id="PS50931">
    <property type="entry name" value="HTH_LYSR"/>
    <property type="match status" value="1"/>
</dbReference>
<dbReference type="EMBL" id="BMCS01000001">
    <property type="protein sequence ID" value="GGF15782.1"/>
    <property type="molecule type" value="Genomic_DNA"/>
</dbReference>
<dbReference type="RefSeq" id="WP_188487410.1">
    <property type="nucleotide sequence ID" value="NZ_BMCS01000001.1"/>
</dbReference>
<dbReference type="PANTHER" id="PTHR30346">
    <property type="entry name" value="TRANSCRIPTIONAL DUAL REGULATOR HCAR-RELATED"/>
    <property type="match status" value="1"/>
</dbReference>
<dbReference type="PRINTS" id="PR00039">
    <property type="entry name" value="HTHLYSR"/>
</dbReference>
<dbReference type="Gene3D" id="3.40.190.290">
    <property type="match status" value="1"/>
</dbReference>
<evidence type="ECO:0000256" key="1">
    <source>
        <dbReference type="ARBA" id="ARBA00009437"/>
    </source>
</evidence>
<dbReference type="InterPro" id="IPR036390">
    <property type="entry name" value="WH_DNA-bd_sf"/>
</dbReference>
<dbReference type="Proteomes" id="UP000632454">
    <property type="component" value="Unassembled WGS sequence"/>
</dbReference>
<proteinExistence type="inferred from homology"/>
<comment type="caution">
    <text evidence="7">The sequence shown here is derived from an EMBL/GenBank/DDBJ whole genome shotgun (WGS) entry which is preliminary data.</text>
</comment>
<keyword evidence="5" id="KW-0804">Transcription</keyword>
<evidence type="ECO:0000256" key="4">
    <source>
        <dbReference type="ARBA" id="ARBA00023159"/>
    </source>
</evidence>
<dbReference type="CDD" id="cd08434">
    <property type="entry name" value="PBP2_GltC_like"/>
    <property type="match status" value="1"/>
</dbReference>
<evidence type="ECO:0000256" key="3">
    <source>
        <dbReference type="ARBA" id="ARBA00023125"/>
    </source>
</evidence>